<protein>
    <submittedName>
        <fullName evidence="1">Uncharacterized protein</fullName>
    </submittedName>
</protein>
<organism evidence="1">
    <name type="scientific">uncultured Caudovirales phage</name>
    <dbReference type="NCBI Taxonomy" id="2100421"/>
    <lineage>
        <taxon>Viruses</taxon>
        <taxon>Duplodnaviria</taxon>
        <taxon>Heunggongvirae</taxon>
        <taxon>Uroviricota</taxon>
        <taxon>Caudoviricetes</taxon>
        <taxon>Peduoviridae</taxon>
        <taxon>Maltschvirus</taxon>
        <taxon>Maltschvirus maltsch</taxon>
    </lineage>
</organism>
<accession>A0A6J7WMN1</accession>
<proteinExistence type="predicted"/>
<evidence type="ECO:0000313" key="1">
    <source>
        <dbReference type="EMBL" id="CAB5218058.1"/>
    </source>
</evidence>
<dbReference type="EMBL" id="LR798252">
    <property type="protein sequence ID" value="CAB5218058.1"/>
    <property type="molecule type" value="Genomic_DNA"/>
</dbReference>
<gene>
    <name evidence="1" type="ORF">UFOVP209_46</name>
</gene>
<sequence length="66" mass="7334">MTGARDRLALLIGPICGSRLAEQIIIELSRPVNRELLVDVAVEAGALRQAEADKVYWTFPRSEVVR</sequence>
<reference evidence="1" key="1">
    <citation type="submission" date="2020-05" db="EMBL/GenBank/DDBJ databases">
        <authorList>
            <person name="Chiriac C."/>
            <person name="Salcher M."/>
            <person name="Ghai R."/>
            <person name="Kavagutti S V."/>
        </authorList>
    </citation>
    <scope>NUCLEOTIDE SEQUENCE</scope>
</reference>
<name>A0A6J7WMN1_9CAUD</name>